<evidence type="ECO:0008006" key="3">
    <source>
        <dbReference type="Google" id="ProtNLM"/>
    </source>
</evidence>
<dbReference type="EMBL" id="LBTJ01000008">
    <property type="protein sequence ID" value="KKQ38528.1"/>
    <property type="molecule type" value="Genomic_DNA"/>
</dbReference>
<dbReference type="Proteomes" id="UP000034471">
    <property type="component" value="Unassembled WGS sequence"/>
</dbReference>
<name>A0A0G0H5H5_9BACT</name>
<comment type="caution">
    <text evidence="1">The sequence shown here is derived from an EMBL/GenBank/DDBJ whole genome shotgun (WGS) entry which is preliminary data.</text>
</comment>
<dbReference type="AlphaFoldDB" id="A0A0G0H5H5"/>
<sequence length="263" mass="31401">MNTISDRFEHILDFAREYGLPMSKKRAVIREYLQVKILDSLYRKKIFKNIYFIGGTSLRLLRGIDRFSEDLDFDIPINTQSEVIDGMTALADELRNENISVELYKNITAKKSYFELRFTRLLYTLELSSHKEEKLAIKFDYESFWKGHDQEVVLLNRYGFLVHVVTINKNQLLTQKIFTYINRKQTMPRDMYDIVWLYSQGAKPDFEFMKKNSISQDMISQAQTKLCQEEKKLTQYEIKLQPFLIHEKYVDKIRMLSEILQKL</sequence>
<dbReference type="Pfam" id="PF08843">
    <property type="entry name" value="AbiEii"/>
    <property type="match status" value="1"/>
</dbReference>
<gene>
    <name evidence="1" type="ORF">US54_C0008G0003</name>
</gene>
<evidence type="ECO:0000313" key="1">
    <source>
        <dbReference type="EMBL" id="KKQ38528.1"/>
    </source>
</evidence>
<reference evidence="1 2" key="1">
    <citation type="journal article" date="2015" name="Nature">
        <title>rRNA introns, odd ribosomes, and small enigmatic genomes across a large radiation of phyla.</title>
        <authorList>
            <person name="Brown C.T."/>
            <person name="Hug L.A."/>
            <person name="Thomas B.C."/>
            <person name="Sharon I."/>
            <person name="Castelle C.J."/>
            <person name="Singh A."/>
            <person name="Wilkins M.J."/>
            <person name="Williams K.H."/>
            <person name="Banfield J.F."/>
        </authorList>
    </citation>
    <scope>NUCLEOTIDE SEQUENCE [LARGE SCALE GENOMIC DNA]</scope>
</reference>
<dbReference type="Gene3D" id="3.10.450.620">
    <property type="entry name" value="JHP933, nucleotidyltransferase-like core domain"/>
    <property type="match status" value="1"/>
</dbReference>
<evidence type="ECO:0000313" key="2">
    <source>
        <dbReference type="Proteomes" id="UP000034471"/>
    </source>
</evidence>
<protein>
    <recommendedName>
        <fullName evidence="3">Nucleotidyl transferase AbiEii/AbiGii toxin family protein</fullName>
    </recommendedName>
</protein>
<accession>A0A0G0H5H5</accession>
<dbReference type="STRING" id="1618481.US54_C0008G0003"/>
<proteinExistence type="predicted"/>
<dbReference type="PATRIC" id="fig|1618481.3.peg.243"/>
<organism evidence="1 2">
    <name type="scientific">Candidatus Roizmanbacteria bacterium GW2011_GWA2_37_7</name>
    <dbReference type="NCBI Taxonomy" id="1618481"/>
    <lineage>
        <taxon>Bacteria</taxon>
        <taxon>Candidatus Roizmaniibacteriota</taxon>
    </lineage>
</organism>
<dbReference type="InterPro" id="IPR014942">
    <property type="entry name" value="AbiEii"/>
</dbReference>